<reference evidence="4" key="1">
    <citation type="submission" date="2020-09" db="EMBL/GenBank/DDBJ databases">
        <title>A novel bacterium of genus Paenibacillus, isolated from South China Sea.</title>
        <authorList>
            <person name="Huang H."/>
            <person name="Mo K."/>
            <person name="Hu Y."/>
        </authorList>
    </citation>
    <scope>NUCLEOTIDE SEQUENCE</scope>
    <source>
        <strain evidence="4">IB182363</strain>
    </source>
</reference>
<protein>
    <submittedName>
        <fullName evidence="4">Spore germination protein</fullName>
    </submittedName>
</protein>
<feature type="transmembrane region" description="Helical" evidence="3">
    <location>
        <begin position="403"/>
        <end position="422"/>
    </location>
</feature>
<evidence type="ECO:0000313" key="5">
    <source>
        <dbReference type="Proteomes" id="UP000639396"/>
    </source>
</evidence>
<dbReference type="Proteomes" id="UP000639396">
    <property type="component" value="Unassembled WGS sequence"/>
</dbReference>
<evidence type="ECO:0000313" key="4">
    <source>
        <dbReference type="EMBL" id="MBD2866433.1"/>
    </source>
</evidence>
<organism evidence="4 5">
    <name type="scientific">Paenibacillus oceani</name>
    <dbReference type="NCBI Taxonomy" id="2772510"/>
    <lineage>
        <taxon>Bacteria</taxon>
        <taxon>Bacillati</taxon>
        <taxon>Bacillota</taxon>
        <taxon>Bacilli</taxon>
        <taxon>Bacillales</taxon>
        <taxon>Paenibacillaceae</taxon>
        <taxon>Paenibacillus</taxon>
    </lineage>
</organism>
<keyword evidence="5" id="KW-1185">Reference proteome</keyword>
<dbReference type="GO" id="GO:0016020">
    <property type="term" value="C:membrane"/>
    <property type="evidence" value="ECO:0007669"/>
    <property type="project" value="InterPro"/>
</dbReference>
<keyword evidence="3" id="KW-1133">Transmembrane helix</keyword>
<feature type="transmembrane region" description="Helical" evidence="3">
    <location>
        <begin position="308"/>
        <end position="331"/>
    </location>
</feature>
<feature type="transmembrane region" description="Helical" evidence="3">
    <location>
        <begin position="434"/>
        <end position="459"/>
    </location>
</feature>
<dbReference type="PANTHER" id="PTHR22550:SF5">
    <property type="entry name" value="LEUCINE ZIPPER PROTEIN 4"/>
    <property type="match status" value="1"/>
</dbReference>
<dbReference type="PANTHER" id="PTHR22550">
    <property type="entry name" value="SPORE GERMINATION PROTEIN"/>
    <property type="match status" value="1"/>
</dbReference>
<dbReference type="Pfam" id="PF03323">
    <property type="entry name" value="GerA"/>
    <property type="match status" value="1"/>
</dbReference>
<accession>A0A927H3H9</accession>
<dbReference type="InterPro" id="IPR050768">
    <property type="entry name" value="UPF0353/GerABKA_families"/>
</dbReference>
<dbReference type="InterPro" id="IPR004995">
    <property type="entry name" value="Spore_Ger"/>
</dbReference>
<dbReference type="PIRSF" id="PIRSF005690">
    <property type="entry name" value="GerBA"/>
    <property type="match status" value="1"/>
</dbReference>
<comment type="similarity">
    <text evidence="1">Belongs to the GerABKA family.</text>
</comment>
<evidence type="ECO:0000256" key="2">
    <source>
        <dbReference type="ARBA" id="ARBA00023136"/>
    </source>
</evidence>
<sequence>MKPQWKKWLTRHRRPVPDILRDLEEEPGLGRLSDWDEASLRDYFKLSADIVVQSYVYGERGDKKIVLVFCEGLASRTQITDFVLPAFDEVMNREEEPARIAAELKNKLQLSEATSDREWMRRLLSGELIVRLSGADLMYTLHICDVPQRAPEESTTEISIKGPRDGFTEELATNVALVRKRLRTTKLHNEVFVIGTESQTAVSLLYLQGVTKPDLVEEARRRLNHFEIDALLSSAQLEEGISDSSYSLFPLLDYIGRPDFIAQVLLKGRLAILVDGSPMALIAPTNITAQLKSPEDLHFPFYFVTFEVFLRVTGLLVSILTPGFLIALISFNIDQLPFPLMATISNSRSGLPLSAPMEIILMLMLFEIFREAGLRLAKGLGQTIAVVGGLIIGDAAIRAGLTSPTMLFVAAATGVSTFILVNQSLSGTVSLMRLFTLLCSSLLGMFGFFISMFTIVIYLSGLRSFGVGYLEPLSPVSFRDLIPALLKPPLKKQREIPNMLSKDPHSDQEGSRL</sequence>
<name>A0A927H3H9_9BACL</name>
<evidence type="ECO:0000256" key="1">
    <source>
        <dbReference type="ARBA" id="ARBA00005278"/>
    </source>
</evidence>
<keyword evidence="2 3" id="KW-0472">Membrane</keyword>
<feature type="transmembrane region" description="Helical" evidence="3">
    <location>
        <begin position="351"/>
        <end position="369"/>
    </location>
</feature>
<comment type="caution">
    <text evidence="4">The sequence shown here is derived from an EMBL/GenBank/DDBJ whole genome shotgun (WGS) entry which is preliminary data.</text>
</comment>
<dbReference type="RefSeq" id="WP_190932046.1">
    <property type="nucleotide sequence ID" value="NZ_JACXJA010000058.1"/>
</dbReference>
<gene>
    <name evidence="4" type="ORF">IDH45_31120</name>
</gene>
<dbReference type="AlphaFoldDB" id="A0A927H3H9"/>
<evidence type="ECO:0000256" key="3">
    <source>
        <dbReference type="SAM" id="Phobius"/>
    </source>
</evidence>
<dbReference type="GO" id="GO:0009847">
    <property type="term" value="P:spore germination"/>
    <property type="evidence" value="ECO:0007669"/>
    <property type="project" value="InterPro"/>
</dbReference>
<dbReference type="EMBL" id="JACXJA010000058">
    <property type="protein sequence ID" value="MBD2866433.1"/>
    <property type="molecule type" value="Genomic_DNA"/>
</dbReference>
<feature type="transmembrane region" description="Helical" evidence="3">
    <location>
        <begin position="376"/>
        <end position="397"/>
    </location>
</feature>
<proteinExistence type="inferred from homology"/>
<keyword evidence="3" id="KW-0812">Transmembrane</keyword>